<feature type="non-terminal residue" evidence="1">
    <location>
        <position position="1"/>
    </location>
</feature>
<protein>
    <submittedName>
        <fullName evidence="1">Uncharacterized protein</fullName>
    </submittedName>
</protein>
<evidence type="ECO:0000313" key="2">
    <source>
        <dbReference type="Proteomes" id="UP000053660"/>
    </source>
</evidence>
<gene>
    <name evidence="1" type="ORF">OESDEN_25025</name>
</gene>
<evidence type="ECO:0000313" key="1">
    <source>
        <dbReference type="EMBL" id="KHJ75359.1"/>
    </source>
</evidence>
<dbReference type="Proteomes" id="UP000053660">
    <property type="component" value="Unassembled WGS sequence"/>
</dbReference>
<name>A0A0B1RRU2_OESDE</name>
<keyword evidence="2" id="KW-1185">Reference proteome</keyword>
<dbReference type="EMBL" id="KN612823">
    <property type="protein sequence ID" value="KHJ75359.1"/>
    <property type="molecule type" value="Genomic_DNA"/>
</dbReference>
<organism evidence="1 2">
    <name type="scientific">Oesophagostomum dentatum</name>
    <name type="common">Nodular worm</name>
    <dbReference type="NCBI Taxonomy" id="61180"/>
    <lineage>
        <taxon>Eukaryota</taxon>
        <taxon>Metazoa</taxon>
        <taxon>Ecdysozoa</taxon>
        <taxon>Nematoda</taxon>
        <taxon>Chromadorea</taxon>
        <taxon>Rhabditida</taxon>
        <taxon>Rhabditina</taxon>
        <taxon>Rhabditomorpha</taxon>
        <taxon>Strongyloidea</taxon>
        <taxon>Strongylidae</taxon>
        <taxon>Oesophagostomum</taxon>
    </lineage>
</organism>
<proteinExistence type="predicted"/>
<accession>A0A0B1RRU2</accession>
<sequence length="64" mass="6102">ATVTAAVVGGVAVGGPVGLAAGSAVAGVAAGVAGLVAANKVNFLGLYSGKWFRNSVKKDCDINN</sequence>
<reference evidence="1 2" key="1">
    <citation type="submission" date="2014-03" db="EMBL/GenBank/DDBJ databases">
        <title>Draft genome of the hookworm Oesophagostomum dentatum.</title>
        <authorList>
            <person name="Mitreva M."/>
        </authorList>
    </citation>
    <scope>NUCLEOTIDE SEQUENCE [LARGE SCALE GENOMIC DNA]</scope>
    <source>
        <strain evidence="1 2">OD-Hann</strain>
    </source>
</reference>
<dbReference type="AlphaFoldDB" id="A0A0B1RRU2"/>